<dbReference type="Proteomes" id="UP000813420">
    <property type="component" value="Unassembled WGS sequence"/>
</dbReference>
<dbReference type="InterPro" id="IPR006638">
    <property type="entry name" value="Elp3/MiaA/NifB-like_rSAM"/>
</dbReference>
<comment type="cofactor">
    <cofactor evidence="1">
        <name>[4Fe-4S] cluster</name>
        <dbReference type="ChEBI" id="CHEBI:49883"/>
    </cofactor>
</comment>
<proteinExistence type="predicted"/>
<dbReference type="InterPro" id="IPR013785">
    <property type="entry name" value="Aldolase_TIM"/>
</dbReference>
<evidence type="ECO:0000256" key="1">
    <source>
        <dbReference type="ARBA" id="ARBA00001966"/>
    </source>
</evidence>
<evidence type="ECO:0000256" key="2">
    <source>
        <dbReference type="ARBA" id="ARBA00022485"/>
    </source>
</evidence>
<evidence type="ECO:0000256" key="5">
    <source>
        <dbReference type="ARBA" id="ARBA00023004"/>
    </source>
</evidence>
<dbReference type="PANTHER" id="PTHR11228:SF7">
    <property type="entry name" value="PQQA PEPTIDE CYCLASE"/>
    <property type="match status" value="1"/>
</dbReference>
<keyword evidence="2" id="KW-0004">4Fe-4S</keyword>
<dbReference type="RefSeq" id="WP_277271832.1">
    <property type="nucleotide sequence ID" value="NZ_DYXE01000047.1"/>
</dbReference>
<evidence type="ECO:0000313" key="8">
    <source>
        <dbReference type="EMBL" id="HJH49574.1"/>
    </source>
</evidence>
<dbReference type="CDD" id="cd01335">
    <property type="entry name" value="Radical_SAM"/>
    <property type="match status" value="1"/>
</dbReference>
<dbReference type="Gene3D" id="3.20.20.70">
    <property type="entry name" value="Aldolase class I"/>
    <property type="match status" value="1"/>
</dbReference>
<dbReference type="EMBL" id="DYXE01000047">
    <property type="protein sequence ID" value="HJH49574.1"/>
    <property type="molecule type" value="Genomic_DNA"/>
</dbReference>
<dbReference type="SFLD" id="SFLDG01386">
    <property type="entry name" value="main_SPASM_domain-containing"/>
    <property type="match status" value="1"/>
</dbReference>
<keyword evidence="4" id="KW-0479">Metal-binding</keyword>
<comment type="caution">
    <text evidence="8">The sequence shown here is derived from an EMBL/GenBank/DDBJ whole genome shotgun (WGS) entry which is preliminary data.</text>
</comment>
<dbReference type="NCBIfam" id="TIGR04085">
    <property type="entry name" value="rSAM_more_4Fe4S"/>
    <property type="match status" value="1"/>
</dbReference>
<dbReference type="PIRSF" id="PIRSF037420">
    <property type="entry name" value="PQQ_syn_pqqE"/>
    <property type="match status" value="1"/>
</dbReference>
<evidence type="ECO:0000259" key="7">
    <source>
        <dbReference type="PROSITE" id="PS51918"/>
    </source>
</evidence>
<reference evidence="8" key="2">
    <citation type="submission" date="2021-09" db="EMBL/GenBank/DDBJ databases">
        <authorList>
            <person name="Gilroy R."/>
        </authorList>
    </citation>
    <scope>NUCLEOTIDE SEQUENCE</scope>
    <source>
        <strain evidence="8">USAMLcec4-12693</strain>
    </source>
</reference>
<dbReference type="AlphaFoldDB" id="A0A9D2VX92"/>
<evidence type="ECO:0000256" key="4">
    <source>
        <dbReference type="ARBA" id="ARBA00022723"/>
    </source>
</evidence>
<dbReference type="SFLD" id="SFLDG01067">
    <property type="entry name" value="SPASM/twitch_domain_containing"/>
    <property type="match status" value="1"/>
</dbReference>
<dbReference type="InterPro" id="IPR023885">
    <property type="entry name" value="4Fe4S-binding_SPASM_dom"/>
</dbReference>
<dbReference type="InterPro" id="IPR007197">
    <property type="entry name" value="rSAM"/>
</dbReference>
<keyword evidence="6" id="KW-0411">Iron-sulfur</keyword>
<sequence length="378" mass="43287">MEPLEGATTVERMLLDQARRTRTPANGSIELLPLCNMNCDMCYVRLSREEMEAKGRLRTADEWLEIGRQMKDSGVLFLLLTGGEPFLYPDFRRLYLELRKMGMIITINTNGTLIDEDLAAFFGKYKPRRVNITLYGTDEETYDKLCHYPGGYEKTLRGIRLLREQGVDVKVGGSLARANRDDLDKLLDIGEELEIPVRVDTYMMPATRERDLPYNMQSRLNPEEAARARIHALKREMGPELFPQYVRQSVERADHPEPAEAKPGHMSCMAGQCSFTINWQGEMRPCVILTEPAISVFEVGFEAAWKYIVEETHKILLNEKCSTCHMRHLCRTCAASALLETGSYGGVPDYMCRYAGESLRILREEWEKIQHGQTISDR</sequence>
<evidence type="ECO:0000313" key="9">
    <source>
        <dbReference type="Proteomes" id="UP000813420"/>
    </source>
</evidence>
<dbReference type="PROSITE" id="PS51918">
    <property type="entry name" value="RADICAL_SAM"/>
    <property type="match status" value="1"/>
</dbReference>
<protein>
    <submittedName>
        <fullName evidence="8">Radical SAM protein</fullName>
    </submittedName>
</protein>
<dbReference type="GO" id="GO:0051539">
    <property type="term" value="F:4 iron, 4 sulfur cluster binding"/>
    <property type="evidence" value="ECO:0007669"/>
    <property type="project" value="UniProtKB-KW"/>
</dbReference>
<dbReference type="PANTHER" id="PTHR11228">
    <property type="entry name" value="RADICAL SAM DOMAIN PROTEIN"/>
    <property type="match status" value="1"/>
</dbReference>
<feature type="domain" description="Radical SAM core" evidence="7">
    <location>
        <begin position="19"/>
        <end position="240"/>
    </location>
</feature>
<evidence type="ECO:0000256" key="6">
    <source>
        <dbReference type="ARBA" id="ARBA00023014"/>
    </source>
</evidence>
<dbReference type="Pfam" id="PF04055">
    <property type="entry name" value="Radical_SAM"/>
    <property type="match status" value="1"/>
</dbReference>
<dbReference type="GO" id="GO:0003824">
    <property type="term" value="F:catalytic activity"/>
    <property type="evidence" value="ECO:0007669"/>
    <property type="project" value="InterPro"/>
</dbReference>
<organism evidence="8 9">
    <name type="scientific">Merdimonas faecis</name>
    <dbReference type="NCBI Taxonomy" id="1653435"/>
    <lineage>
        <taxon>Bacteria</taxon>
        <taxon>Bacillati</taxon>
        <taxon>Bacillota</taxon>
        <taxon>Clostridia</taxon>
        <taxon>Lachnospirales</taxon>
        <taxon>Lachnospiraceae</taxon>
        <taxon>Merdimonas</taxon>
    </lineage>
</organism>
<dbReference type="GO" id="GO:0046872">
    <property type="term" value="F:metal ion binding"/>
    <property type="evidence" value="ECO:0007669"/>
    <property type="project" value="UniProtKB-KW"/>
</dbReference>
<keyword evidence="5" id="KW-0408">Iron</keyword>
<dbReference type="InterPro" id="IPR050377">
    <property type="entry name" value="Radical_SAM_PqqE_MftC-like"/>
</dbReference>
<reference evidence="8" key="1">
    <citation type="journal article" date="2021" name="PeerJ">
        <title>Extensive microbial diversity within the chicken gut microbiome revealed by metagenomics and culture.</title>
        <authorList>
            <person name="Gilroy R."/>
            <person name="Ravi A."/>
            <person name="Getino M."/>
            <person name="Pursley I."/>
            <person name="Horton D.L."/>
            <person name="Alikhan N.F."/>
            <person name="Baker D."/>
            <person name="Gharbi K."/>
            <person name="Hall N."/>
            <person name="Watson M."/>
            <person name="Adriaenssens E.M."/>
            <person name="Foster-Nyarko E."/>
            <person name="Jarju S."/>
            <person name="Secka A."/>
            <person name="Antonio M."/>
            <person name="Oren A."/>
            <person name="Chaudhuri R.R."/>
            <person name="La Ragione R."/>
            <person name="Hildebrand F."/>
            <person name="Pallen M.J."/>
        </authorList>
    </citation>
    <scope>NUCLEOTIDE SEQUENCE</scope>
    <source>
        <strain evidence="8">USAMLcec4-12693</strain>
    </source>
</reference>
<dbReference type="InterPro" id="IPR017200">
    <property type="entry name" value="PqqE-like"/>
</dbReference>
<keyword evidence="3" id="KW-0949">S-adenosyl-L-methionine</keyword>
<dbReference type="SUPFAM" id="SSF102114">
    <property type="entry name" value="Radical SAM enzymes"/>
    <property type="match status" value="1"/>
</dbReference>
<accession>A0A9D2VX92</accession>
<dbReference type="SFLD" id="SFLDS00029">
    <property type="entry name" value="Radical_SAM"/>
    <property type="match status" value="1"/>
</dbReference>
<dbReference type="SMART" id="SM00729">
    <property type="entry name" value="Elp3"/>
    <property type="match status" value="1"/>
</dbReference>
<evidence type="ECO:0000256" key="3">
    <source>
        <dbReference type="ARBA" id="ARBA00022691"/>
    </source>
</evidence>
<dbReference type="InterPro" id="IPR058240">
    <property type="entry name" value="rSAM_sf"/>
</dbReference>
<name>A0A9D2VX92_9FIRM</name>
<gene>
    <name evidence="8" type="ORF">K8V39_04855</name>
</gene>